<comment type="subcellular location">
    <subcellularLocation>
        <location evidence="1 12">Cell membrane</location>
        <topology evidence="1 12">Lipid-anchor</topology>
        <topology evidence="1 12">GPI-anchor</topology>
    </subcellularLocation>
</comment>
<dbReference type="GO" id="GO:0005576">
    <property type="term" value="C:extracellular region"/>
    <property type="evidence" value="ECO:0007669"/>
    <property type="project" value="TreeGrafter"/>
</dbReference>
<dbReference type="GO" id="GO:1905475">
    <property type="term" value="P:regulation of protein localization to membrane"/>
    <property type="evidence" value="ECO:0007669"/>
    <property type="project" value="TreeGrafter"/>
</dbReference>
<keyword evidence="4 12" id="KW-0336">GPI-anchor</keyword>
<dbReference type="GeneID" id="107268449"/>
<evidence type="ECO:0000256" key="8">
    <source>
        <dbReference type="ARBA" id="ARBA00023180"/>
    </source>
</evidence>
<feature type="signal peptide" evidence="14">
    <location>
        <begin position="1"/>
        <end position="28"/>
    </location>
</feature>
<evidence type="ECO:0000256" key="9">
    <source>
        <dbReference type="ARBA" id="ARBA00023207"/>
    </source>
</evidence>
<keyword evidence="6 12" id="KW-0654">Proteoglycan</keyword>
<feature type="compositionally biased region" description="Polar residues" evidence="13">
    <location>
        <begin position="561"/>
        <end position="571"/>
    </location>
</feature>
<evidence type="ECO:0000256" key="11">
    <source>
        <dbReference type="RuleBase" id="RU003518"/>
    </source>
</evidence>
<dbReference type="GO" id="GO:0009986">
    <property type="term" value="C:cell surface"/>
    <property type="evidence" value="ECO:0007669"/>
    <property type="project" value="TreeGrafter"/>
</dbReference>
<dbReference type="PANTHER" id="PTHR10822:SF29">
    <property type="entry name" value="DIVISION ABNORMALLY DELAYED PROTEIN"/>
    <property type="match status" value="1"/>
</dbReference>
<evidence type="ECO:0000256" key="12">
    <source>
        <dbReference type="RuleBase" id="RU003519"/>
    </source>
</evidence>
<keyword evidence="5 14" id="KW-0732">Signal</keyword>
<keyword evidence="10 12" id="KW-0449">Lipoprotein</keyword>
<evidence type="ECO:0000256" key="14">
    <source>
        <dbReference type="SAM" id="SignalP"/>
    </source>
</evidence>
<gene>
    <name evidence="16" type="primary">LOC107268449</name>
</gene>
<comment type="similarity">
    <text evidence="2 11">Belongs to the glypican family.</text>
</comment>
<comment type="function">
    <text evidence="12">Cell surface proteoglycan.</text>
</comment>
<evidence type="ECO:0000313" key="16">
    <source>
        <dbReference type="RefSeq" id="XP_015596722.1"/>
    </source>
</evidence>
<keyword evidence="8" id="KW-0325">Glycoprotein</keyword>
<keyword evidence="15" id="KW-1185">Reference proteome</keyword>
<dbReference type="GO" id="GO:0005886">
    <property type="term" value="C:plasma membrane"/>
    <property type="evidence" value="ECO:0007669"/>
    <property type="project" value="UniProtKB-SubCell"/>
</dbReference>
<feature type="chain" id="PRO_5042532343" evidence="14">
    <location>
        <begin position="29"/>
        <end position="610"/>
    </location>
</feature>
<evidence type="ECO:0000256" key="3">
    <source>
        <dbReference type="ARBA" id="ARBA00022475"/>
    </source>
</evidence>
<reference evidence="16" key="1">
    <citation type="submission" date="2025-08" db="UniProtKB">
        <authorList>
            <consortium name="RefSeq"/>
        </authorList>
    </citation>
    <scope>IDENTIFICATION</scope>
</reference>
<proteinExistence type="inferred from homology"/>
<dbReference type="GO" id="GO:0098552">
    <property type="term" value="C:side of membrane"/>
    <property type="evidence" value="ECO:0007669"/>
    <property type="project" value="UniProtKB-KW"/>
</dbReference>
<dbReference type="Pfam" id="PF01153">
    <property type="entry name" value="Glypican"/>
    <property type="match status" value="1"/>
</dbReference>
<organism evidence="15 16">
    <name type="scientific">Cephus cinctus</name>
    <name type="common">Wheat stem sawfly</name>
    <dbReference type="NCBI Taxonomy" id="211228"/>
    <lineage>
        <taxon>Eukaryota</taxon>
        <taxon>Metazoa</taxon>
        <taxon>Ecdysozoa</taxon>
        <taxon>Arthropoda</taxon>
        <taxon>Hexapoda</taxon>
        <taxon>Insecta</taxon>
        <taxon>Pterygota</taxon>
        <taxon>Neoptera</taxon>
        <taxon>Endopterygota</taxon>
        <taxon>Hymenoptera</taxon>
        <taxon>Cephoidea</taxon>
        <taxon>Cephidae</taxon>
        <taxon>Cephus</taxon>
    </lineage>
</organism>
<dbReference type="InterPro" id="IPR001863">
    <property type="entry name" value="Glypican"/>
</dbReference>
<dbReference type="RefSeq" id="XP_015596722.1">
    <property type="nucleotide sequence ID" value="XM_015741236.2"/>
</dbReference>
<evidence type="ECO:0000313" key="15">
    <source>
        <dbReference type="Proteomes" id="UP000694920"/>
    </source>
</evidence>
<dbReference type="PANTHER" id="PTHR10822">
    <property type="entry name" value="GLYPICAN"/>
    <property type="match status" value="1"/>
</dbReference>
<dbReference type="AlphaFoldDB" id="A0AAJ7BXI9"/>
<evidence type="ECO:0000256" key="10">
    <source>
        <dbReference type="ARBA" id="ARBA00023288"/>
    </source>
</evidence>
<evidence type="ECO:0000256" key="7">
    <source>
        <dbReference type="ARBA" id="ARBA00023136"/>
    </source>
</evidence>
<sequence>MIIDGRSPVALAAFVIVVCALCLEGARTRSLDSNENCEAVKPFFVSKNIALGFIKNPEDVEKTICGGNCCDPQTEERIKQQARSDFHYQIHHHSRSHQGLLAITADALRDSMTSLARQSENKTLNLFNQVYRSMAVQSRPSIKALYQAMIDYVAPSNTPVNLEQPLTRSMLKERFSEFFTKLFPIAYHHAVNPHQQDFSPKFKSCLYEIVDRIKPFGDIPDQISASMAKSLEATRVLIQALDLGKTVLDKTDTVLFSGSRLHQEACNDALMKMTYCPKCKGITEEVEPCHSLCTNVMRGCLTQPASEMDPAWSGYVYIVERLVAAVDGPTNVLELNTERAMRQLDTHISDAIMHAMEDGPALEEKVRTACGRAELNSAVTTTNSDDSSAATLTVVDASTLPSPFTPRTPPNQLHVQLGNFLASVERSRTFYGNLADTICEEYPDKHCWNGERIGEYTKTVVDSSLGAQKYNPEFKLTAIGTADTSAYSNPNISELIDQLRHITQVVQSHLTYPSSAIGLLADEAADGSGSGWRPEMEDDDDGRNGGGIHNRHDDEDDDGNYSGSGMGSTTIDPVVKGNENIDGNLATGISSRSFLTLLLLFCTIYVPLAA</sequence>
<dbReference type="GO" id="GO:0016477">
    <property type="term" value="P:cell migration"/>
    <property type="evidence" value="ECO:0007669"/>
    <property type="project" value="TreeGrafter"/>
</dbReference>
<feature type="region of interest" description="Disordered" evidence="13">
    <location>
        <begin position="527"/>
        <end position="574"/>
    </location>
</feature>
<dbReference type="GO" id="GO:0090263">
    <property type="term" value="P:positive regulation of canonical Wnt signaling pathway"/>
    <property type="evidence" value="ECO:0007669"/>
    <property type="project" value="TreeGrafter"/>
</dbReference>
<evidence type="ECO:0000256" key="5">
    <source>
        <dbReference type="ARBA" id="ARBA00022729"/>
    </source>
</evidence>
<dbReference type="CTD" id="39013"/>
<evidence type="ECO:0000256" key="13">
    <source>
        <dbReference type="SAM" id="MobiDB-lite"/>
    </source>
</evidence>
<evidence type="ECO:0000256" key="2">
    <source>
        <dbReference type="ARBA" id="ARBA00010260"/>
    </source>
</evidence>
<evidence type="ECO:0000256" key="1">
    <source>
        <dbReference type="ARBA" id="ARBA00004609"/>
    </source>
</evidence>
<evidence type="ECO:0000256" key="4">
    <source>
        <dbReference type="ARBA" id="ARBA00022622"/>
    </source>
</evidence>
<dbReference type="KEGG" id="ccin:107268449"/>
<protein>
    <submittedName>
        <fullName evidence="16">Division abnormally delayed protein isoform X1</fullName>
    </submittedName>
</protein>
<dbReference type="Proteomes" id="UP000694920">
    <property type="component" value="Unplaced"/>
</dbReference>
<name>A0AAJ7BXI9_CEPCN</name>
<keyword evidence="7 12" id="KW-0472">Membrane</keyword>
<accession>A0AAJ7BXI9</accession>
<keyword evidence="3" id="KW-1003">Cell membrane</keyword>
<evidence type="ECO:0000256" key="6">
    <source>
        <dbReference type="ARBA" id="ARBA00022974"/>
    </source>
</evidence>
<keyword evidence="9 12" id="KW-0357">Heparan sulfate</keyword>